<feature type="compositionally biased region" description="Polar residues" evidence="1">
    <location>
        <begin position="384"/>
        <end position="403"/>
    </location>
</feature>
<feature type="compositionally biased region" description="Basic and acidic residues" evidence="1">
    <location>
        <begin position="220"/>
        <end position="235"/>
    </location>
</feature>
<feature type="compositionally biased region" description="Polar residues" evidence="1">
    <location>
        <begin position="322"/>
        <end position="356"/>
    </location>
</feature>
<evidence type="ECO:0000256" key="1">
    <source>
        <dbReference type="SAM" id="MobiDB-lite"/>
    </source>
</evidence>
<reference evidence="3" key="1">
    <citation type="submission" date="2015-12" db="EMBL/GenBank/DDBJ databases">
        <title>Update maize B73 reference genome by single molecule sequencing technologies.</title>
        <authorList>
            <consortium name="Maize Genome Sequencing Project"/>
            <person name="Ware D."/>
        </authorList>
    </citation>
    <scope>NUCLEOTIDE SEQUENCE [LARGE SCALE GENOMIC DNA]</scope>
    <source>
        <strain evidence="3">cv. B73</strain>
    </source>
</reference>
<feature type="compositionally biased region" description="Basic and acidic residues" evidence="1">
    <location>
        <begin position="165"/>
        <end position="176"/>
    </location>
</feature>
<evidence type="ECO:0000313" key="2">
    <source>
        <dbReference type="EnsemblPlants" id="Zm00001eb137800_P002"/>
    </source>
</evidence>
<feature type="compositionally biased region" description="Polar residues" evidence="1">
    <location>
        <begin position="251"/>
        <end position="262"/>
    </location>
</feature>
<reference evidence="2" key="3">
    <citation type="submission" date="2021-05" db="UniProtKB">
        <authorList>
            <consortium name="EnsemblPlants"/>
        </authorList>
    </citation>
    <scope>IDENTIFICATION</scope>
    <source>
        <strain evidence="2">cv. B73</strain>
    </source>
</reference>
<feature type="region of interest" description="Disordered" evidence="1">
    <location>
        <begin position="384"/>
        <end position="439"/>
    </location>
</feature>
<keyword evidence="4" id="KW-1267">Proteomics identification</keyword>
<dbReference type="AlphaFoldDB" id="A0A804N610"/>
<evidence type="ECO:0000313" key="3">
    <source>
        <dbReference type="Proteomes" id="UP000007305"/>
    </source>
</evidence>
<reference evidence="2" key="2">
    <citation type="submission" date="2019-07" db="EMBL/GenBank/DDBJ databases">
        <authorList>
            <person name="Seetharam A."/>
            <person name="Woodhouse M."/>
            <person name="Cannon E."/>
        </authorList>
    </citation>
    <scope>NUCLEOTIDE SEQUENCE [LARGE SCALE GENOMIC DNA]</scope>
    <source>
        <strain evidence="2">cv. B73</strain>
    </source>
</reference>
<feature type="compositionally biased region" description="Basic and acidic residues" evidence="1">
    <location>
        <begin position="284"/>
        <end position="298"/>
    </location>
</feature>
<accession>A0A804N610</accession>
<organism evidence="2 3">
    <name type="scientific">Zea mays</name>
    <name type="common">Maize</name>
    <dbReference type="NCBI Taxonomy" id="4577"/>
    <lineage>
        <taxon>Eukaryota</taxon>
        <taxon>Viridiplantae</taxon>
        <taxon>Streptophyta</taxon>
        <taxon>Embryophyta</taxon>
        <taxon>Tracheophyta</taxon>
        <taxon>Spermatophyta</taxon>
        <taxon>Magnoliopsida</taxon>
        <taxon>Liliopsida</taxon>
        <taxon>Poales</taxon>
        <taxon>Poaceae</taxon>
        <taxon>PACMAD clade</taxon>
        <taxon>Panicoideae</taxon>
        <taxon>Andropogonodae</taxon>
        <taxon>Andropogoneae</taxon>
        <taxon>Tripsacinae</taxon>
        <taxon>Zea</taxon>
    </lineage>
</organism>
<dbReference type="Proteomes" id="UP000007305">
    <property type="component" value="Chromosome 3"/>
</dbReference>
<evidence type="ECO:0007829" key="4">
    <source>
        <dbReference type="PeptideAtlas" id="A0A804N610"/>
    </source>
</evidence>
<gene>
    <name evidence="2" type="primary">LOC103650588</name>
</gene>
<sequence length="514" mass="57061">MLCSEEKYQQFQADQNLQYTCAACRGECSQIRDTEDAIRELWKRRDVADHELMATLRAAAALPSLEDVSPPYQNSDDEKLGAYALKNESRNTLKFSLKSNSSKPPPDTPEQEKIVFKSSGSNKKPSKKKSGQANKTVDGHDEIFLERRHAVKSSNSCLGDQTINENHDRSPFKNDDNVYVSSSTRSLEKNLKSPSMKAVANNADMIPKVKIKGSKVSSLHYKDGEENTPKNDTGKATKLVIHLGSRHKTRSGSPKSELSNSQREQDLGSIHGGKIDVTSQLKSSRNEVKERSVMKLVRDTGVQQRNSLLGDLGTSKKHATGKRSNALISGMENANETGTRNRSFAQKQSHSSQVENHGTADSPDSLKPSLLKLKFKRPHFEQLNTQASQPEEPTSWVSQQEEQLNVAKGQRSKRKRPSMEKADGLDGITPAKRHQQSTDEVMDANWILRKLGKDAIGKRIEVHLTSDGKWHQGMVSNVMGGTLCIRLDNGRSENVELGKQAIRLIASRSKGGKR</sequence>
<feature type="region of interest" description="Disordered" evidence="1">
    <location>
        <begin position="95"/>
        <end position="199"/>
    </location>
</feature>
<keyword evidence="3" id="KW-1185">Reference proteome</keyword>
<proteinExistence type="evidence at protein level"/>
<feature type="compositionally biased region" description="Basic and acidic residues" evidence="1">
    <location>
        <begin position="137"/>
        <end position="148"/>
    </location>
</feature>
<dbReference type="Gramene" id="Zm00001eb137800_T002">
    <property type="protein sequence ID" value="Zm00001eb137800_P002"/>
    <property type="gene ID" value="Zm00001eb137800"/>
</dbReference>
<dbReference type="EnsemblPlants" id="Zm00001eb137800_T002">
    <property type="protein sequence ID" value="Zm00001eb137800_P002"/>
    <property type="gene ID" value="Zm00001eb137800"/>
</dbReference>
<feature type="region of interest" description="Disordered" evidence="1">
    <location>
        <begin position="220"/>
        <end position="367"/>
    </location>
</feature>
<feature type="compositionally biased region" description="Polar residues" evidence="1">
    <location>
        <begin position="152"/>
        <end position="164"/>
    </location>
</feature>
<protein>
    <submittedName>
        <fullName evidence="2">Uncharacterized protein</fullName>
    </submittedName>
</protein>
<name>A0A804N610_MAIZE</name>